<gene>
    <name evidence="1" type="ORF">METZ01_LOCUS391437</name>
</gene>
<dbReference type="AlphaFoldDB" id="A0A382UWE7"/>
<reference evidence="1" key="1">
    <citation type="submission" date="2018-05" db="EMBL/GenBank/DDBJ databases">
        <authorList>
            <person name="Lanie J.A."/>
            <person name="Ng W.-L."/>
            <person name="Kazmierczak K.M."/>
            <person name="Andrzejewski T.M."/>
            <person name="Davidsen T.M."/>
            <person name="Wayne K.J."/>
            <person name="Tettelin H."/>
            <person name="Glass J.I."/>
            <person name="Rusch D."/>
            <person name="Podicherti R."/>
            <person name="Tsui H.-C.T."/>
            <person name="Winkler M.E."/>
        </authorList>
    </citation>
    <scope>NUCLEOTIDE SEQUENCE</scope>
</reference>
<sequence length="153" mass="17351">MGVVIGLNAGFLCCQATDGDYVTMNVGDPGENLPITYRVSGSKMVLSWKESGICESSTDLKTWFGVGQGRRYNIKFTREHTYYRVKKVLPRAVQTYIPKGYSPDKKYPLILNLHGYTLNSDSQNTYFQLKSLADEKEFIFCIPDGLRDSRNNQ</sequence>
<name>A0A382UWE7_9ZZZZ</name>
<accession>A0A382UWE7</accession>
<dbReference type="Gene3D" id="3.40.50.1820">
    <property type="entry name" value="alpha/beta hydrolase"/>
    <property type="match status" value="1"/>
</dbReference>
<organism evidence="1">
    <name type="scientific">marine metagenome</name>
    <dbReference type="NCBI Taxonomy" id="408172"/>
    <lineage>
        <taxon>unclassified sequences</taxon>
        <taxon>metagenomes</taxon>
        <taxon>ecological metagenomes</taxon>
    </lineage>
</organism>
<evidence type="ECO:0000313" key="1">
    <source>
        <dbReference type="EMBL" id="SVD38583.1"/>
    </source>
</evidence>
<protein>
    <submittedName>
        <fullName evidence="1">Uncharacterized protein</fullName>
    </submittedName>
</protein>
<dbReference type="EMBL" id="UINC01147328">
    <property type="protein sequence ID" value="SVD38583.1"/>
    <property type="molecule type" value="Genomic_DNA"/>
</dbReference>
<dbReference type="InterPro" id="IPR029058">
    <property type="entry name" value="AB_hydrolase_fold"/>
</dbReference>
<feature type="non-terminal residue" evidence="1">
    <location>
        <position position="153"/>
    </location>
</feature>
<dbReference type="SUPFAM" id="SSF53474">
    <property type="entry name" value="alpha/beta-Hydrolases"/>
    <property type="match status" value="1"/>
</dbReference>
<proteinExistence type="predicted"/>